<reference evidence="1 2" key="1">
    <citation type="submission" date="2016-10" db="EMBL/GenBank/DDBJ databases">
        <authorList>
            <person name="de Groot N.N."/>
        </authorList>
    </citation>
    <scope>NUCLEOTIDE SEQUENCE [LARGE SCALE GENOMIC DNA]</scope>
    <source>
        <strain evidence="1 2">DSM 44468</strain>
    </source>
</reference>
<keyword evidence="2" id="KW-1185">Reference proteome</keyword>
<dbReference type="SUPFAM" id="SSF54593">
    <property type="entry name" value="Glyoxalase/Bleomycin resistance protein/Dihydroxybiphenyl dioxygenase"/>
    <property type="match status" value="1"/>
</dbReference>
<dbReference type="InterPro" id="IPR029068">
    <property type="entry name" value="Glyas_Bleomycin-R_OHBP_Dase"/>
</dbReference>
<dbReference type="AlphaFoldDB" id="A0A1I4BJ66"/>
<dbReference type="STRING" id="115433.SAMN05421835_12874"/>
<proteinExistence type="predicted"/>
<dbReference type="RefSeq" id="WP_245783370.1">
    <property type="nucleotide sequence ID" value="NZ_CBDQZW010000069.1"/>
</dbReference>
<sequence length="96" mass="10077">MKVFGYTYDPLRSGFPCATLKVGGRVVGGIGQLSADVPQEVPAYWGTYFGVADTDEAVAVELGAAVVRAAQNPPYGRSAQLTDHQGMPFTVISVQG</sequence>
<accession>A0A1I4BJ66</accession>
<protein>
    <recommendedName>
        <fullName evidence="3">VOC domain-containing protein</fullName>
    </recommendedName>
</protein>
<gene>
    <name evidence="1" type="ORF">SAMN05421835_12874</name>
</gene>
<organism evidence="1 2">
    <name type="scientific">Amycolatopsis sacchari</name>
    <dbReference type="NCBI Taxonomy" id="115433"/>
    <lineage>
        <taxon>Bacteria</taxon>
        <taxon>Bacillati</taxon>
        <taxon>Actinomycetota</taxon>
        <taxon>Actinomycetes</taxon>
        <taxon>Pseudonocardiales</taxon>
        <taxon>Pseudonocardiaceae</taxon>
        <taxon>Amycolatopsis</taxon>
    </lineage>
</organism>
<evidence type="ECO:0000313" key="1">
    <source>
        <dbReference type="EMBL" id="SFK68039.1"/>
    </source>
</evidence>
<dbReference type="EMBL" id="FORP01000028">
    <property type="protein sequence ID" value="SFK68039.1"/>
    <property type="molecule type" value="Genomic_DNA"/>
</dbReference>
<evidence type="ECO:0000313" key="2">
    <source>
        <dbReference type="Proteomes" id="UP000199025"/>
    </source>
</evidence>
<evidence type="ECO:0008006" key="3">
    <source>
        <dbReference type="Google" id="ProtNLM"/>
    </source>
</evidence>
<dbReference type="Gene3D" id="3.10.180.10">
    <property type="entry name" value="2,3-Dihydroxybiphenyl 1,2-Dioxygenase, domain 1"/>
    <property type="match status" value="1"/>
</dbReference>
<dbReference type="Proteomes" id="UP000199025">
    <property type="component" value="Unassembled WGS sequence"/>
</dbReference>
<name>A0A1I4BJ66_9PSEU</name>